<gene>
    <name evidence="9" type="ORF">LDAN0321_LOCUS21338</name>
</gene>
<comment type="subunit">
    <text evidence="6">Supercomplex made of cofactors A to E. Cofactors A and D function by capturing and stabilizing tubulin in a quasi-native conformation. Cofactor E binds to the cofactor D-tubulin complex; interaction with cofactor C then causes the release of tubulin polypeptides that are committed to the native state.</text>
</comment>
<dbReference type="Pfam" id="PF07986">
    <property type="entry name" value="TBCC"/>
    <property type="match status" value="1"/>
</dbReference>
<keyword evidence="4" id="KW-0007">Acetylation</keyword>
<feature type="region of interest" description="Disordered" evidence="7">
    <location>
        <begin position="1"/>
        <end position="51"/>
    </location>
</feature>
<dbReference type="GO" id="GO:0007021">
    <property type="term" value="P:tubulin complex assembly"/>
    <property type="evidence" value="ECO:0007669"/>
    <property type="project" value="TreeGrafter"/>
</dbReference>
<dbReference type="Gene3D" id="1.20.58.1250">
    <property type="entry name" value="Tubulin Binding Cofactor C, N-terminal domain"/>
    <property type="match status" value="1"/>
</dbReference>
<comment type="subcellular location">
    <subcellularLocation>
        <location evidence="1">Cytoplasm</location>
    </subcellularLocation>
</comment>
<name>A0A7S2PRH8_9STRA</name>
<dbReference type="PANTHER" id="PTHR15139:SF0">
    <property type="entry name" value="TUBULIN-SPECIFIC CHAPERONE C"/>
    <property type="match status" value="1"/>
</dbReference>
<dbReference type="Gene3D" id="2.160.20.70">
    <property type="match status" value="1"/>
</dbReference>
<dbReference type="InterPro" id="IPR031925">
    <property type="entry name" value="TBCC_N"/>
</dbReference>
<dbReference type="InterPro" id="IPR038397">
    <property type="entry name" value="TBCC_N_sf"/>
</dbReference>
<dbReference type="GO" id="GO:0015631">
    <property type="term" value="F:tubulin binding"/>
    <property type="evidence" value="ECO:0007669"/>
    <property type="project" value="InterPro"/>
</dbReference>
<dbReference type="PROSITE" id="PS51329">
    <property type="entry name" value="C_CAP_COFACTOR_C"/>
    <property type="match status" value="1"/>
</dbReference>
<evidence type="ECO:0000256" key="5">
    <source>
        <dbReference type="ARBA" id="ARBA00023186"/>
    </source>
</evidence>
<protein>
    <recommendedName>
        <fullName evidence="8">C-CAP/cofactor C-like domain-containing protein</fullName>
    </recommendedName>
</protein>
<dbReference type="EMBL" id="HBGY01033947">
    <property type="protein sequence ID" value="CAD9615131.1"/>
    <property type="molecule type" value="Transcribed_RNA"/>
</dbReference>
<dbReference type="InterPro" id="IPR016098">
    <property type="entry name" value="CAP/MinC_C"/>
</dbReference>
<evidence type="ECO:0000256" key="7">
    <source>
        <dbReference type="SAM" id="MobiDB-lite"/>
    </source>
</evidence>
<keyword evidence="5" id="KW-0143">Chaperone</keyword>
<accession>A0A7S2PRH8</accession>
<evidence type="ECO:0000256" key="3">
    <source>
        <dbReference type="ARBA" id="ARBA00022490"/>
    </source>
</evidence>
<evidence type="ECO:0000256" key="2">
    <source>
        <dbReference type="ARBA" id="ARBA00008848"/>
    </source>
</evidence>
<dbReference type="AlphaFoldDB" id="A0A7S2PRH8"/>
<evidence type="ECO:0000259" key="8">
    <source>
        <dbReference type="PROSITE" id="PS51329"/>
    </source>
</evidence>
<reference evidence="9" key="1">
    <citation type="submission" date="2021-01" db="EMBL/GenBank/DDBJ databases">
        <authorList>
            <person name="Corre E."/>
            <person name="Pelletier E."/>
            <person name="Niang G."/>
            <person name="Scheremetjew M."/>
            <person name="Finn R."/>
            <person name="Kale V."/>
            <person name="Holt S."/>
            <person name="Cochrane G."/>
            <person name="Meng A."/>
            <person name="Brown T."/>
            <person name="Cohen L."/>
        </authorList>
    </citation>
    <scope>NUCLEOTIDE SEQUENCE</scope>
    <source>
        <strain evidence="9">B650</strain>
    </source>
</reference>
<organism evidence="9">
    <name type="scientific">Leptocylindrus danicus</name>
    <dbReference type="NCBI Taxonomy" id="163516"/>
    <lineage>
        <taxon>Eukaryota</taxon>
        <taxon>Sar</taxon>
        <taxon>Stramenopiles</taxon>
        <taxon>Ochrophyta</taxon>
        <taxon>Bacillariophyta</taxon>
        <taxon>Coscinodiscophyceae</taxon>
        <taxon>Chaetocerotophycidae</taxon>
        <taxon>Leptocylindrales</taxon>
        <taxon>Leptocylindraceae</taxon>
        <taxon>Leptocylindrus</taxon>
    </lineage>
</organism>
<dbReference type="GO" id="GO:0005737">
    <property type="term" value="C:cytoplasm"/>
    <property type="evidence" value="ECO:0007669"/>
    <property type="project" value="UniProtKB-SubCell"/>
</dbReference>
<dbReference type="InterPro" id="IPR012945">
    <property type="entry name" value="Tubulin-bd_cofactor_C_dom"/>
</dbReference>
<dbReference type="GO" id="GO:0007023">
    <property type="term" value="P:post-chaperonin tubulin folding pathway"/>
    <property type="evidence" value="ECO:0007669"/>
    <property type="project" value="InterPro"/>
</dbReference>
<evidence type="ECO:0000256" key="1">
    <source>
        <dbReference type="ARBA" id="ARBA00004496"/>
    </source>
</evidence>
<dbReference type="SMART" id="SM00673">
    <property type="entry name" value="CARP"/>
    <property type="match status" value="2"/>
</dbReference>
<evidence type="ECO:0000256" key="6">
    <source>
        <dbReference type="ARBA" id="ARBA00026055"/>
    </source>
</evidence>
<feature type="compositionally biased region" description="Basic and acidic residues" evidence="7">
    <location>
        <begin position="168"/>
        <end position="177"/>
    </location>
</feature>
<dbReference type="PANTHER" id="PTHR15139">
    <property type="entry name" value="TUBULIN FOLDING COFACTOR C"/>
    <property type="match status" value="1"/>
</dbReference>
<keyword evidence="3" id="KW-0963">Cytoplasm</keyword>
<feature type="region of interest" description="Disordered" evidence="7">
    <location>
        <begin position="150"/>
        <end position="190"/>
    </location>
</feature>
<feature type="domain" description="C-CAP/cofactor C-like" evidence="8">
    <location>
        <begin position="184"/>
        <end position="351"/>
    </location>
</feature>
<evidence type="ECO:0000256" key="4">
    <source>
        <dbReference type="ARBA" id="ARBA00022990"/>
    </source>
</evidence>
<comment type="similarity">
    <text evidence="2">Belongs to the TBCC family.</text>
</comment>
<proteinExistence type="inferred from homology"/>
<dbReference type="InterPro" id="IPR006599">
    <property type="entry name" value="CARP_motif"/>
</dbReference>
<evidence type="ECO:0000313" key="9">
    <source>
        <dbReference type="EMBL" id="CAD9615131.1"/>
    </source>
</evidence>
<dbReference type="InterPro" id="IPR017901">
    <property type="entry name" value="C-CAP_CF_C-like"/>
</dbReference>
<dbReference type="InterPro" id="IPR027684">
    <property type="entry name" value="TBCC"/>
</dbReference>
<sequence>MTLSLNNEGEPKSDVMTESKFLASRAKRTEALQAKKQQRRNNLDQQSDPDESMTQFMSKFLVNASSIRQDLDNIKSNGVAITSAKRHQAEERLDAIHALVRDLQLEASKSLSIKTAADERKMQDSMQLLFQEVEDARRVVIPRKKFAFKNKRNHPTTKASAAANDGPKAVEESHEKPSGSAVDTPKVESTDKRHDYFQGEFADKSNCHIVYDALDTNDTTSDGDDAGCNNNHFRLRRLNNCVVVLKQSFGALRIQDINDCTVYCGPVEGSVYVENCKNCTIFLAAQQLRIHDTSGVDFYVHLVSGPIIENCSGVRFGEYKLLFYSGLDDQMNKCGLSETTNCYTDVKDFKWHKARKSPNWNIIGEEEAIPEAKSDLVKIGIFSSKTDQEAHADDEEESSDDEL</sequence>
<dbReference type="Pfam" id="PF16752">
    <property type="entry name" value="TBCC_N"/>
    <property type="match status" value="1"/>
</dbReference>